<proteinExistence type="predicted"/>
<reference evidence="2 3" key="1">
    <citation type="submission" date="2019-03" db="EMBL/GenBank/DDBJ databases">
        <title>Genomics of glacier-inhabiting Cryobacterium strains.</title>
        <authorList>
            <person name="Liu Q."/>
            <person name="Xin Y.-H."/>
        </authorList>
    </citation>
    <scope>NUCLEOTIDE SEQUENCE [LARGE SCALE GENOMIC DNA]</scope>
    <source>
        <strain evidence="2 3">TMT4-23</strain>
    </source>
</reference>
<gene>
    <name evidence="2" type="ORF">E3O65_07305</name>
</gene>
<dbReference type="Proteomes" id="UP000298355">
    <property type="component" value="Unassembled WGS sequence"/>
</dbReference>
<evidence type="ECO:0000259" key="1">
    <source>
        <dbReference type="Pfam" id="PF03551"/>
    </source>
</evidence>
<protein>
    <submittedName>
        <fullName evidence="2">PadR family transcriptional regulator</fullName>
    </submittedName>
</protein>
<dbReference type="EMBL" id="SOGJ01000019">
    <property type="protein sequence ID" value="TFC98677.1"/>
    <property type="molecule type" value="Genomic_DNA"/>
</dbReference>
<dbReference type="InterPro" id="IPR036390">
    <property type="entry name" value="WH_DNA-bd_sf"/>
</dbReference>
<dbReference type="InterPro" id="IPR005149">
    <property type="entry name" value="Tscrpt_reg_PadR_N"/>
</dbReference>
<organism evidence="2 3">
    <name type="scientific">Cryobacterium breve</name>
    <dbReference type="NCBI Taxonomy" id="1259258"/>
    <lineage>
        <taxon>Bacteria</taxon>
        <taxon>Bacillati</taxon>
        <taxon>Actinomycetota</taxon>
        <taxon>Actinomycetes</taxon>
        <taxon>Micrococcales</taxon>
        <taxon>Microbacteriaceae</taxon>
        <taxon>Cryobacterium</taxon>
    </lineage>
</organism>
<sequence length="105" mass="11592">MELLGRMTPATADVLEVLLDAGEPVWGLKIVKVTRRPAGSVYPILERLERLGWTTSQWDEDNDRAGPRRRLYLLSDEARASALTVVAGVRDRQARLSAHAAAARA</sequence>
<evidence type="ECO:0000313" key="2">
    <source>
        <dbReference type="EMBL" id="TFC98677.1"/>
    </source>
</evidence>
<dbReference type="Pfam" id="PF03551">
    <property type="entry name" value="PadR"/>
    <property type="match status" value="1"/>
</dbReference>
<evidence type="ECO:0000313" key="3">
    <source>
        <dbReference type="Proteomes" id="UP000298355"/>
    </source>
</evidence>
<name>A0ABY2J171_9MICO</name>
<comment type="caution">
    <text evidence="2">The sequence shown here is derived from an EMBL/GenBank/DDBJ whole genome shotgun (WGS) entry which is preliminary data.</text>
</comment>
<accession>A0ABY2J171</accession>
<dbReference type="SUPFAM" id="SSF46785">
    <property type="entry name" value="Winged helix' DNA-binding domain"/>
    <property type="match status" value="1"/>
</dbReference>
<feature type="domain" description="Transcription regulator PadR N-terminal" evidence="1">
    <location>
        <begin position="34"/>
        <end position="78"/>
    </location>
</feature>
<dbReference type="InterPro" id="IPR036388">
    <property type="entry name" value="WH-like_DNA-bd_sf"/>
</dbReference>
<keyword evidence="3" id="KW-1185">Reference proteome</keyword>
<dbReference type="Gene3D" id="1.10.10.10">
    <property type="entry name" value="Winged helix-like DNA-binding domain superfamily/Winged helix DNA-binding domain"/>
    <property type="match status" value="1"/>
</dbReference>
<dbReference type="RefSeq" id="WP_134363090.1">
    <property type="nucleotide sequence ID" value="NZ_SOGJ01000019.1"/>
</dbReference>